<dbReference type="SUPFAM" id="SSF103473">
    <property type="entry name" value="MFS general substrate transporter"/>
    <property type="match status" value="1"/>
</dbReference>
<dbReference type="InterPro" id="IPR011701">
    <property type="entry name" value="MFS"/>
</dbReference>
<proteinExistence type="inferred from homology"/>
<comment type="similarity">
    <text evidence="2">Belongs to the major facilitator superfamily. EmrB family.</text>
</comment>
<keyword evidence="5 8" id="KW-0812">Transmembrane</keyword>
<sequence length="530" mass="57413">MAADDQAKGGPGKNEVMQVSGMPRVIVTVGCMIGTLMQALDSTIANVSLPYMQGSLSASYDEITWVLTSYVVAAAIMTAPVGWLAGRFGRKNVFMVSIIGFTITSMMCGIASSLGEMVVDRLLQGMFGAALVPLSQSTMLDIYPPEKRGQAMAIWGIGVMVGPILGPTLGGYLTYFYDWRYVFFVNLPFGIAAVLALGFFMPKRGAANRSTGHFDWIGFAVLSLFLAALQILLDRGEEKDWFSSTEIVTYGVLAAIGLYLFIVHMFTAKQPFIPRGVFKDRNLNAALVAMFAVGSVLLSSSTLMPPFLEKLGNYPVELAGLVMAPRGLGTMGAMVIAGRLTNKVDPRYLMFVGFLLLIVSFWMMMQWLPSSPQSYLIESIVVQGAGLGFVFTPLQVVAFYTLDPALRTQGTSLLSLMRNVGMAVGISVTEAVQVQMSQVDHQSVSNAITPFNRALQVGGAVTHYLNPMTSKGAAMLNTMIVQQSDIISYLDAFKFMLMVSVPAIFTLLLMRKPPAQAGVKAEKHEMAVME</sequence>
<dbReference type="PRINTS" id="PR01036">
    <property type="entry name" value="TCRTETB"/>
</dbReference>
<feature type="transmembrane region" description="Helical" evidence="8">
    <location>
        <begin position="348"/>
        <end position="368"/>
    </location>
</feature>
<dbReference type="Gene3D" id="1.20.1250.20">
    <property type="entry name" value="MFS general substrate transporter like domains"/>
    <property type="match status" value="2"/>
</dbReference>
<organism evidence="10 11">
    <name type="scientific">Acidiphilium rubrum</name>
    <dbReference type="NCBI Taxonomy" id="526"/>
    <lineage>
        <taxon>Bacteria</taxon>
        <taxon>Pseudomonadati</taxon>
        <taxon>Pseudomonadota</taxon>
        <taxon>Alphaproteobacteria</taxon>
        <taxon>Acetobacterales</taxon>
        <taxon>Acidocellaceae</taxon>
        <taxon>Acidiphilium</taxon>
    </lineage>
</organism>
<evidence type="ECO:0000313" key="11">
    <source>
        <dbReference type="Proteomes" id="UP000186308"/>
    </source>
</evidence>
<comment type="caution">
    <text evidence="10">The sequence shown here is derived from an EMBL/GenBank/DDBJ whole genome shotgun (WGS) entry which is preliminary data.</text>
</comment>
<evidence type="ECO:0000256" key="5">
    <source>
        <dbReference type="ARBA" id="ARBA00022692"/>
    </source>
</evidence>
<evidence type="ECO:0000256" key="3">
    <source>
        <dbReference type="ARBA" id="ARBA00022448"/>
    </source>
</evidence>
<dbReference type="NCBIfam" id="TIGR00711">
    <property type="entry name" value="efflux_EmrB"/>
    <property type="match status" value="1"/>
</dbReference>
<keyword evidence="4" id="KW-1003">Cell membrane</keyword>
<dbReference type="PANTHER" id="PTHR42718:SF9">
    <property type="entry name" value="MAJOR FACILITATOR SUPERFAMILY MULTIDRUG TRANSPORTER MFSC"/>
    <property type="match status" value="1"/>
</dbReference>
<feature type="transmembrane region" description="Helical" evidence="8">
    <location>
        <begin position="380"/>
        <end position="402"/>
    </location>
</feature>
<dbReference type="EMBL" id="FTNE01000002">
    <property type="protein sequence ID" value="SIQ18658.1"/>
    <property type="molecule type" value="Genomic_DNA"/>
</dbReference>
<keyword evidence="7 8" id="KW-0472">Membrane</keyword>
<evidence type="ECO:0000256" key="4">
    <source>
        <dbReference type="ARBA" id="ARBA00022475"/>
    </source>
</evidence>
<name>A0A8G2CI53_ACIRU</name>
<feature type="transmembrane region" description="Helical" evidence="8">
    <location>
        <begin position="213"/>
        <end position="232"/>
    </location>
</feature>
<dbReference type="AlphaFoldDB" id="A0A8G2CI53"/>
<keyword evidence="11" id="KW-1185">Reference proteome</keyword>
<feature type="domain" description="Major facilitator superfamily (MFS) profile" evidence="9">
    <location>
        <begin position="27"/>
        <end position="470"/>
    </location>
</feature>
<feature type="transmembrane region" description="Helical" evidence="8">
    <location>
        <begin position="93"/>
        <end position="115"/>
    </location>
</feature>
<dbReference type="InterPro" id="IPR020846">
    <property type="entry name" value="MFS_dom"/>
</dbReference>
<dbReference type="Proteomes" id="UP000186308">
    <property type="component" value="Unassembled WGS sequence"/>
</dbReference>
<dbReference type="Pfam" id="PF07690">
    <property type="entry name" value="MFS_1"/>
    <property type="match status" value="1"/>
</dbReference>
<feature type="transmembrane region" description="Helical" evidence="8">
    <location>
        <begin position="65"/>
        <end position="86"/>
    </location>
</feature>
<dbReference type="RefSeq" id="WP_051657516.1">
    <property type="nucleotide sequence ID" value="NZ_FTNE01000002.1"/>
</dbReference>
<dbReference type="CDD" id="cd17503">
    <property type="entry name" value="MFS_LmrB_MDR_like"/>
    <property type="match status" value="1"/>
</dbReference>
<protein>
    <submittedName>
        <fullName evidence="10">MFS transporter, DHA2 family, multidrug resistance protein</fullName>
    </submittedName>
</protein>
<keyword evidence="3" id="KW-0813">Transport</keyword>
<comment type="subcellular location">
    <subcellularLocation>
        <location evidence="1">Cell membrane</location>
        <topology evidence="1">Multi-pass membrane protein</topology>
    </subcellularLocation>
</comment>
<dbReference type="GO" id="GO:0005886">
    <property type="term" value="C:plasma membrane"/>
    <property type="evidence" value="ECO:0007669"/>
    <property type="project" value="UniProtKB-SubCell"/>
</dbReference>
<evidence type="ECO:0000256" key="8">
    <source>
        <dbReference type="SAM" id="Phobius"/>
    </source>
</evidence>
<evidence type="ECO:0000256" key="2">
    <source>
        <dbReference type="ARBA" id="ARBA00008537"/>
    </source>
</evidence>
<evidence type="ECO:0000256" key="7">
    <source>
        <dbReference type="ARBA" id="ARBA00023136"/>
    </source>
</evidence>
<feature type="transmembrane region" description="Helical" evidence="8">
    <location>
        <begin position="247"/>
        <end position="266"/>
    </location>
</feature>
<gene>
    <name evidence="10" type="ORF">SAMN05421828_102138</name>
</gene>
<dbReference type="PROSITE" id="PS50850">
    <property type="entry name" value="MFS"/>
    <property type="match status" value="1"/>
</dbReference>
<evidence type="ECO:0000313" key="10">
    <source>
        <dbReference type="EMBL" id="SIQ18658.1"/>
    </source>
</evidence>
<keyword evidence="6 8" id="KW-1133">Transmembrane helix</keyword>
<reference evidence="10 11" key="1">
    <citation type="submission" date="2017-01" db="EMBL/GenBank/DDBJ databases">
        <authorList>
            <person name="Varghese N."/>
            <person name="Submissions S."/>
        </authorList>
    </citation>
    <scope>NUCLEOTIDE SEQUENCE [LARGE SCALE GENOMIC DNA]</scope>
    <source>
        <strain evidence="10 11">ATCC 35905</strain>
    </source>
</reference>
<evidence type="ECO:0000256" key="6">
    <source>
        <dbReference type="ARBA" id="ARBA00022989"/>
    </source>
</evidence>
<feature type="transmembrane region" description="Helical" evidence="8">
    <location>
        <begin position="181"/>
        <end position="201"/>
    </location>
</feature>
<feature type="transmembrane region" description="Helical" evidence="8">
    <location>
        <begin position="152"/>
        <end position="175"/>
    </location>
</feature>
<dbReference type="InterPro" id="IPR036259">
    <property type="entry name" value="MFS_trans_sf"/>
</dbReference>
<dbReference type="InterPro" id="IPR004638">
    <property type="entry name" value="EmrB-like"/>
</dbReference>
<evidence type="ECO:0000259" key="9">
    <source>
        <dbReference type="PROSITE" id="PS50850"/>
    </source>
</evidence>
<feature type="transmembrane region" description="Helical" evidence="8">
    <location>
        <begin position="25"/>
        <end position="45"/>
    </location>
</feature>
<accession>A0A8G2CI53</accession>
<dbReference type="PANTHER" id="PTHR42718">
    <property type="entry name" value="MAJOR FACILITATOR SUPERFAMILY MULTIDRUG TRANSPORTER MFSC"/>
    <property type="match status" value="1"/>
</dbReference>
<evidence type="ECO:0000256" key="1">
    <source>
        <dbReference type="ARBA" id="ARBA00004651"/>
    </source>
</evidence>
<feature type="transmembrane region" description="Helical" evidence="8">
    <location>
        <begin position="492"/>
        <end position="510"/>
    </location>
</feature>
<dbReference type="GO" id="GO:0022857">
    <property type="term" value="F:transmembrane transporter activity"/>
    <property type="evidence" value="ECO:0007669"/>
    <property type="project" value="InterPro"/>
</dbReference>
<feature type="transmembrane region" description="Helical" evidence="8">
    <location>
        <begin position="287"/>
        <end position="308"/>
    </location>
</feature>